<dbReference type="GO" id="GO:0005886">
    <property type="term" value="C:plasma membrane"/>
    <property type="evidence" value="ECO:0007669"/>
    <property type="project" value="TreeGrafter"/>
</dbReference>
<evidence type="ECO:0000256" key="13">
    <source>
        <dbReference type="ARBA" id="ARBA00048639"/>
    </source>
</evidence>
<comment type="catalytic activity">
    <reaction evidence="13">
        <text>(S)-dihydroorotate + a quinone = orotate + a quinol</text>
        <dbReference type="Rhea" id="RHEA:30187"/>
        <dbReference type="ChEBI" id="CHEBI:24646"/>
        <dbReference type="ChEBI" id="CHEBI:30839"/>
        <dbReference type="ChEBI" id="CHEBI:30864"/>
        <dbReference type="ChEBI" id="CHEBI:132124"/>
        <dbReference type="EC" id="1.3.5.2"/>
    </reaction>
</comment>
<dbReference type="GO" id="GO:0006207">
    <property type="term" value="P:'de novo' pyrimidine nucleobase biosynthetic process"/>
    <property type="evidence" value="ECO:0007669"/>
    <property type="project" value="UniProtKB-UniRule"/>
</dbReference>
<dbReference type="OrthoDB" id="9794954at2"/>
<evidence type="ECO:0000256" key="11">
    <source>
        <dbReference type="ARBA" id="ARBA00023002"/>
    </source>
</evidence>
<dbReference type="PANTHER" id="PTHR48109:SF4">
    <property type="entry name" value="DIHYDROOROTATE DEHYDROGENASE (QUINONE), MITOCHONDRIAL"/>
    <property type="match status" value="1"/>
</dbReference>
<dbReference type="RefSeq" id="WP_088255785.1">
    <property type="nucleotide sequence ID" value="NZ_NIDE01000007.1"/>
</dbReference>
<evidence type="ECO:0000256" key="6">
    <source>
        <dbReference type="ARBA" id="ARBA00012791"/>
    </source>
</evidence>
<sequence>MLYQTLLRPALFRLDAERAHTLALTAAASLARSRTLAQIVHDAVARPRSRPVDVLGLTFPNPVGLAGGMDKNAVAPLAWWAFGFGFLELGTVTPRPQAGNDKPRMFRFPATGAVVNRMGFNNAGAVAVADRLADQTRRGLRPPIPIGISVGKNKDTSAERAADDFAGAAAVLAPHADFVTINVSSPNTVGLRALQNAADVRALVAAVRAASGTKPVLVKVAPELGGADLMTVLDAALEAGAAGFIATNTLSTAGRPDLPQGGLSGRPLREIALKKVAEIRAHIGTRAALIGCGGIDDAASARAMLSAGADLVQIYTGLVYEGPFLAAEVTRELAKSSGRESTKTDAQKD</sequence>
<evidence type="ECO:0000313" key="16">
    <source>
        <dbReference type="EMBL" id="OWK40805.1"/>
    </source>
</evidence>
<evidence type="ECO:0000256" key="3">
    <source>
        <dbReference type="ARBA" id="ARBA00004370"/>
    </source>
</evidence>
<evidence type="ECO:0000259" key="15">
    <source>
        <dbReference type="Pfam" id="PF01180"/>
    </source>
</evidence>
<dbReference type="CDD" id="cd04738">
    <property type="entry name" value="DHOD_2_like"/>
    <property type="match status" value="1"/>
</dbReference>
<dbReference type="InterPro" id="IPR005720">
    <property type="entry name" value="Dihydroorotate_DH_cat"/>
</dbReference>
<evidence type="ECO:0000256" key="14">
    <source>
        <dbReference type="NCBIfam" id="TIGR01036"/>
    </source>
</evidence>
<evidence type="ECO:0000256" key="7">
    <source>
        <dbReference type="ARBA" id="ARBA00018366"/>
    </source>
</evidence>
<evidence type="ECO:0000313" key="17">
    <source>
        <dbReference type="Proteomes" id="UP000214646"/>
    </source>
</evidence>
<dbReference type="InterPro" id="IPR013785">
    <property type="entry name" value="Aldolase_TIM"/>
</dbReference>
<dbReference type="PANTHER" id="PTHR48109">
    <property type="entry name" value="DIHYDROOROTATE DEHYDROGENASE (QUINONE), MITOCHONDRIAL-RELATED"/>
    <property type="match status" value="1"/>
</dbReference>
<dbReference type="GO" id="GO:0106430">
    <property type="term" value="F:dihydroorotate dehydrogenase (quinone) activity"/>
    <property type="evidence" value="ECO:0007669"/>
    <property type="project" value="UniProtKB-EC"/>
</dbReference>
<keyword evidence="10" id="KW-0665">Pyrimidine biosynthesis</keyword>
<dbReference type="Gene3D" id="3.20.20.70">
    <property type="entry name" value="Aldolase class I"/>
    <property type="match status" value="1"/>
</dbReference>
<comment type="cofactor">
    <cofactor evidence="1">
        <name>FMN</name>
        <dbReference type="ChEBI" id="CHEBI:58210"/>
    </cofactor>
</comment>
<keyword evidence="11" id="KW-0560">Oxidoreductase</keyword>
<evidence type="ECO:0000256" key="8">
    <source>
        <dbReference type="ARBA" id="ARBA00022630"/>
    </source>
</evidence>
<keyword evidence="8" id="KW-0285">Flavoprotein</keyword>
<proteinExistence type="inferred from homology"/>
<gene>
    <name evidence="16" type="ORF">FRUB_04697</name>
</gene>
<dbReference type="Proteomes" id="UP000214646">
    <property type="component" value="Unassembled WGS sequence"/>
</dbReference>
<dbReference type="InterPro" id="IPR012135">
    <property type="entry name" value="Dihydroorotate_DH_1_2"/>
</dbReference>
<dbReference type="PIRSF" id="PIRSF000164">
    <property type="entry name" value="DHO_oxidase"/>
    <property type="match status" value="1"/>
</dbReference>
<dbReference type="PROSITE" id="PS00911">
    <property type="entry name" value="DHODEHASE_1"/>
    <property type="match status" value="1"/>
</dbReference>
<dbReference type="GO" id="GO:0044205">
    <property type="term" value="P:'de novo' UMP biosynthetic process"/>
    <property type="evidence" value="ECO:0007669"/>
    <property type="project" value="UniProtKB-UniPathway"/>
</dbReference>
<name>A0A225DWV0_9BACT</name>
<comment type="function">
    <text evidence="2">Catalyzes the conversion of dihydroorotate to orotate with quinone as electron acceptor.</text>
</comment>
<dbReference type="InterPro" id="IPR005719">
    <property type="entry name" value="Dihydroorotate_DH_2"/>
</dbReference>
<dbReference type="GO" id="GO:0005737">
    <property type="term" value="C:cytoplasm"/>
    <property type="evidence" value="ECO:0007669"/>
    <property type="project" value="InterPro"/>
</dbReference>
<feature type="domain" description="Dihydroorotate dehydrogenase catalytic" evidence="15">
    <location>
        <begin position="52"/>
        <end position="335"/>
    </location>
</feature>
<protein>
    <recommendedName>
        <fullName evidence="7 14">Dihydroorotate dehydrogenase (quinone)</fullName>
        <ecNumber evidence="6 14">1.3.5.2</ecNumber>
    </recommendedName>
</protein>
<dbReference type="AlphaFoldDB" id="A0A225DWV0"/>
<dbReference type="EC" id="1.3.5.2" evidence="6 14"/>
<dbReference type="SUPFAM" id="SSF51395">
    <property type="entry name" value="FMN-linked oxidoreductases"/>
    <property type="match status" value="1"/>
</dbReference>
<organism evidence="16 17">
    <name type="scientific">Fimbriiglobus ruber</name>
    <dbReference type="NCBI Taxonomy" id="1908690"/>
    <lineage>
        <taxon>Bacteria</taxon>
        <taxon>Pseudomonadati</taxon>
        <taxon>Planctomycetota</taxon>
        <taxon>Planctomycetia</taxon>
        <taxon>Gemmatales</taxon>
        <taxon>Gemmataceae</taxon>
        <taxon>Fimbriiglobus</taxon>
    </lineage>
</organism>
<comment type="similarity">
    <text evidence="5">Belongs to the dihydroorotate dehydrogenase family. Type 2 subfamily.</text>
</comment>
<dbReference type="PROSITE" id="PS00912">
    <property type="entry name" value="DHODEHASE_2"/>
    <property type="match status" value="1"/>
</dbReference>
<evidence type="ECO:0000256" key="12">
    <source>
        <dbReference type="ARBA" id="ARBA00023136"/>
    </source>
</evidence>
<evidence type="ECO:0000256" key="5">
    <source>
        <dbReference type="ARBA" id="ARBA00005359"/>
    </source>
</evidence>
<evidence type="ECO:0000256" key="2">
    <source>
        <dbReference type="ARBA" id="ARBA00003125"/>
    </source>
</evidence>
<reference evidence="17" key="1">
    <citation type="submission" date="2017-06" db="EMBL/GenBank/DDBJ databases">
        <title>Genome analysis of Fimbriiglobus ruber SP5, the first member of the order Planctomycetales with confirmed chitinolytic capability.</title>
        <authorList>
            <person name="Ravin N.V."/>
            <person name="Rakitin A.L."/>
            <person name="Ivanova A.A."/>
            <person name="Beletsky A.V."/>
            <person name="Kulichevskaya I.S."/>
            <person name="Mardanov A.V."/>
            <person name="Dedysh S.N."/>
        </authorList>
    </citation>
    <scope>NUCLEOTIDE SEQUENCE [LARGE SCALE GENOMIC DNA]</scope>
    <source>
        <strain evidence="17">SP5</strain>
    </source>
</reference>
<keyword evidence="12" id="KW-0472">Membrane</keyword>
<dbReference type="NCBIfam" id="TIGR01036">
    <property type="entry name" value="pyrD_sub2"/>
    <property type="match status" value="1"/>
</dbReference>
<accession>A0A225DWV0</accession>
<dbReference type="Pfam" id="PF01180">
    <property type="entry name" value="DHO_dh"/>
    <property type="match status" value="1"/>
</dbReference>
<comment type="pathway">
    <text evidence="4">Pyrimidine metabolism; UMP biosynthesis via de novo pathway; orotate from (S)-dihydroorotate (quinone route): step 1/1.</text>
</comment>
<comment type="subcellular location">
    <subcellularLocation>
        <location evidence="3">Membrane</location>
    </subcellularLocation>
</comment>
<comment type="caution">
    <text evidence="16">The sequence shown here is derived from an EMBL/GenBank/DDBJ whole genome shotgun (WGS) entry which is preliminary data.</text>
</comment>
<dbReference type="UniPathway" id="UPA00070">
    <property type="reaction ID" value="UER00946"/>
</dbReference>
<evidence type="ECO:0000256" key="1">
    <source>
        <dbReference type="ARBA" id="ARBA00001917"/>
    </source>
</evidence>
<dbReference type="InterPro" id="IPR050074">
    <property type="entry name" value="DHO_dehydrogenase"/>
</dbReference>
<dbReference type="EMBL" id="NIDE01000007">
    <property type="protein sequence ID" value="OWK40805.1"/>
    <property type="molecule type" value="Genomic_DNA"/>
</dbReference>
<dbReference type="NCBIfam" id="NF003652">
    <property type="entry name" value="PRK05286.2-5"/>
    <property type="match status" value="1"/>
</dbReference>
<keyword evidence="9" id="KW-0288">FMN</keyword>
<keyword evidence="17" id="KW-1185">Reference proteome</keyword>
<evidence type="ECO:0000256" key="4">
    <source>
        <dbReference type="ARBA" id="ARBA00005161"/>
    </source>
</evidence>
<evidence type="ECO:0000256" key="9">
    <source>
        <dbReference type="ARBA" id="ARBA00022643"/>
    </source>
</evidence>
<evidence type="ECO:0000256" key="10">
    <source>
        <dbReference type="ARBA" id="ARBA00022975"/>
    </source>
</evidence>
<dbReference type="InterPro" id="IPR001295">
    <property type="entry name" value="Dihydroorotate_DH_CS"/>
</dbReference>